<evidence type="ECO:0000256" key="7">
    <source>
        <dbReference type="ARBA" id="ARBA00023065"/>
    </source>
</evidence>
<evidence type="ECO:0000256" key="5">
    <source>
        <dbReference type="ARBA" id="ARBA00022729"/>
    </source>
</evidence>
<feature type="transmembrane region" description="Helical" evidence="16">
    <location>
        <begin position="69"/>
        <end position="92"/>
    </location>
</feature>
<dbReference type="Gene3D" id="2.70.170.10">
    <property type="entry name" value="Neurotransmitter-gated ion-channel ligand-binding domain"/>
    <property type="match status" value="1"/>
</dbReference>
<comment type="subcellular location">
    <subcellularLocation>
        <location evidence="1">Cell membrane</location>
        <topology evidence="1">Multi-pass membrane protein</topology>
    </subcellularLocation>
</comment>
<dbReference type="GO" id="GO:0099095">
    <property type="term" value="F:ligand-gated monoatomic anion channel activity"/>
    <property type="evidence" value="ECO:0007669"/>
    <property type="project" value="UniProtKB-ARBA"/>
</dbReference>
<protein>
    <recommendedName>
        <fullName evidence="14">pH-sensitive chloride channel 2</fullName>
    </recommendedName>
    <alternativeName>
        <fullName evidence="15">Ligand-gated chloride channel protein hodor</fullName>
    </alternativeName>
</protein>
<dbReference type="Pfam" id="PF02932">
    <property type="entry name" value="Neur_chan_memb"/>
    <property type="match status" value="1"/>
</dbReference>
<feature type="transmembrane region" description="Helical" evidence="16">
    <location>
        <begin position="342"/>
        <end position="361"/>
    </location>
</feature>
<dbReference type="GO" id="GO:0005230">
    <property type="term" value="F:extracellular ligand-gated monoatomic ion channel activity"/>
    <property type="evidence" value="ECO:0007669"/>
    <property type="project" value="InterPro"/>
</dbReference>
<evidence type="ECO:0000256" key="4">
    <source>
        <dbReference type="ARBA" id="ARBA00022692"/>
    </source>
</evidence>
<comment type="catalytic activity">
    <reaction evidence="12">
        <text>chloride(in) = chloride(out)</text>
        <dbReference type="Rhea" id="RHEA:29823"/>
        <dbReference type="ChEBI" id="CHEBI:17996"/>
    </reaction>
    <physiologicalReaction direction="left-to-right" evidence="12">
        <dbReference type="Rhea" id="RHEA:29824"/>
    </physiologicalReaction>
</comment>
<feature type="domain" description="Neurotransmitter-gated ion-channel transmembrane" evidence="18">
    <location>
        <begin position="344"/>
        <end position="569"/>
    </location>
</feature>
<sequence length="575" mass="66568">NLIRSHKEIESLVLLGKIGCIKFEWNRQKWATLICSLIRLPLFQFYFILTRFGVVSVRCGVFSKYFLKFAFFFLILIMFKVVFIVILCLSLTNCADIECPSLVDADSLSQTQLLERLTHGCRYDRLERPVTFSESGSRLPVDVYVRWYVYFMQNLEAHDLQFKIHALLQLRFLDPRLTFRKVAPKRKQPILGEKQLRDNLWVPHIFLANERDSSIMGTNEKDILTSISPDGTVIISSRIKATLYCWMNLQKFPFDEQHCSTYLESWMYNTSELVLHWEQKRPITFDPDLHLTEYILQEAWSNESVINADLNDLRHGAFAGNYSSLDFTVGFSREVGFYLMDYFLPSMLIVGISWVSFWLRADQAPPRIMLGTSTMLTFITLASAQGKTLPKVSYIKVSEVWFLGCTLFIFGSLLEFAFVNTVIRRRRNVDVKSMSSKHILKSTIPPRISKRKIRSRSLSSATLGTDSISLTGAPTYNNYMTVHNFPINTIKETESDTDSISKVTSFTTTTNNQKVDMGLLERRGFNNCHGDDDEDGWTTLTPEQLSQWIDVRARVLFPLTFLVFNAFFWTFVYIF</sequence>
<evidence type="ECO:0000256" key="2">
    <source>
        <dbReference type="ARBA" id="ARBA00022448"/>
    </source>
</evidence>
<evidence type="ECO:0000313" key="20">
    <source>
        <dbReference type="Proteomes" id="UP000095300"/>
    </source>
</evidence>
<keyword evidence="7" id="KW-0406">Ion transport</keyword>
<feature type="domain" description="Neurotransmitter-gated ion-channel ligand-binding" evidence="17">
    <location>
        <begin position="110"/>
        <end position="334"/>
    </location>
</feature>
<dbReference type="Proteomes" id="UP000095300">
    <property type="component" value="Unassembled WGS sequence"/>
</dbReference>
<dbReference type="GO" id="GO:0004888">
    <property type="term" value="F:transmembrane signaling receptor activity"/>
    <property type="evidence" value="ECO:0007669"/>
    <property type="project" value="InterPro"/>
</dbReference>
<evidence type="ECO:0000256" key="15">
    <source>
        <dbReference type="ARBA" id="ARBA00082029"/>
    </source>
</evidence>
<keyword evidence="11" id="KW-0407">Ion channel</keyword>
<evidence type="ECO:0000313" key="19">
    <source>
        <dbReference type="EnsemblMetazoa" id="SCAU011555-PA"/>
    </source>
</evidence>
<feature type="transmembrane region" description="Helical" evidence="16">
    <location>
        <begin position="400"/>
        <end position="423"/>
    </location>
</feature>
<evidence type="ECO:0000256" key="13">
    <source>
        <dbReference type="ARBA" id="ARBA00061606"/>
    </source>
</evidence>
<keyword evidence="3" id="KW-1003">Cell membrane</keyword>
<name>A0A1I8PVN0_STOCA</name>
<dbReference type="InterPro" id="IPR006028">
    <property type="entry name" value="GABAA/Glycine_rcpt"/>
</dbReference>
<organism evidence="19 20">
    <name type="scientific">Stomoxys calcitrans</name>
    <name type="common">Stable fly</name>
    <name type="synonym">Conops calcitrans</name>
    <dbReference type="NCBI Taxonomy" id="35570"/>
    <lineage>
        <taxon>Eukaryota</taxon>
        <taxon>Metazoa</taxon>
        <taxon>Ecdysozoa</taxon>
        <taxon>Arthropoda</taxon>
        <taxon>Hexapoda</taxon>
        <taxon>Insecta</taxon>
        <taxon>Pterygota</taxon>
        <taxon>Neoptera</taxon>
        <taxon>Endopterygota</taxon>
        <taxon>Diptera</taxon>
        <taxon>Brachycera</taxon>
        <taxon>Muscomorpha</taxon>
        <taxon>Muscoidea</taxon>
        <taxon>Muscidae</taxon>
        <taxon>Stomoxys</taxon>
    </lineage>
</organism>
<comment type="similarity">
    <text evidence="13">Belongs to the ligand-gated ion channel (TC 1.A.9) family.</text>
</comment>
<accession>A0A1I8PVN0</accession>
<dbReference type="OrthoDB" id="3176171at2759"/>
<keyword evidence="9" id="KW-0325">Glycoprotein</keyword>
<keyword evidence="6 16" id="KW-1133">Transmembrane helix</keyword>
<keyword evidence="2" id="KW-0813">Transport</keyword>
<dbReference type="KEGG" id="scac:106084170"/>
<evidence type="ECO:0000256" key="10">
    <source>
        <dbReference type="ARBA" id="ARBA00023286"/>
    </source>
</evidence>
<evidence type="ECO:0000259" key="18">
    <source>
        <dbReference type="Pfam" id="PF02932"/>
    </source>
</evidence>
<gene>
    <name evidence="19" type="primary">106084170</name>
</gene>
<dbReference type="InterPro" id="IPR006201">
    <property type="entry name" value="Neur_channel"/>
</dbReference>
<dbReference type="GO" id="GO:0005254">
    <property type="term" value="F:chloride channel activity"/>
    <property type="evidence" value="ECO:0007669"/>
    <property type="project" value="UniProtKB-ARBA"/>
</dbReference>
<dbReference type="InterPro" id="IPR006202">
    <property type="entry name" value="Neur_chan_lig-bd"/>
</dbReference>
<dbReference type="SUPFAM" id="SSF63712">
    <property type="entry name" value="Nicotinic receptor ligand binding domain-like"/>
    <property type="match status" value="1"/>
</dbReference>
<evidence type="ECO:0000256" key="6">
    <source>
        <dbReference type="ARBA" id="ARBA00022989"/>
    </source>
</evidence>
<dbReference type="CDD" id="cd18987">
    <property type="entry name" value="LGIC_ECD_anion"/>
    <property type="match status" value="1"/>
</dbReference>
<keyword evidence="20" id="KW-1185">Reference proteome</keyword>
<dbReference type="InterPro" id="IPR036719">
    <property type="entry name" value="Neuro-gated_channel_TM_sf"/>
</dbReference>
<dbReference type="FunFam" id="2.70.170.10:FF:000042">
    <property type="entry name" value="Blast:Glycine receptor subunit alpha-3"/>
    <property type="match status" value="1"/>
</dbReference>
<dbReference type="PROSITE" id="PS00236">
    <property type="entry name" value="NEUROTR_ION_CHANNEL"/>
    <property type="match status" value="1"/>
</dbReference>
<evidence type="ECO:0000256" key="14">
    <source>
        <dbReference type="ARBA" id="ARBA00073427"/>
    </source>
</evidence>
<dbReference type="InterPro" id="IPR036734">
    <property type="entry name" value="Neur_chan_lig-bd_sf"/>
</dbReference>
<dbReference type="InterPro" id="IPR006029">
    <property type="entry name" value="Neurotrans-gated_channel_TM"/>
</dbReference>
<dbReference type="VEuPathDB" id="VectorBase:SCAU011555"/>
<dbReference type="Pfam" id="PF02931">
    <property type="entry name" value="Neur_chan_LBD"/>
    <property type="match status" value="1"/>
</dbReference>
<dbReference type="GO" id="GO:0005886">
    <property type="term" value="C:plasma membrane"/>
    <property type="evidence" value="ECO:0007669"/>
    <property type="project" value="UniProtKB-SubCell"/>
</dbReference>
<feature type="transmembrane region" description="Helical" evidence="16">
    <location>
        <begin position="30"/>
        <end position="49"/>
    </location>
</feature>
<dbReference type="PRINTS" id="PR00253">
    <property type="entry name" value="GABAARECEPTR"/>
</dbReference>
<dbReference type="SUPFAM" id="SSF90112">
    <property type="entry name" value="Neurotransmitter-gated ion-channel transmembrane pore"/>
    <property type="match status" value="1"/>
</dbReference>
<dbReference type="EnsemblMetazoa" id="SCAU011555-RA">
    <property type="protein sequence ID" value="SCAU011555-PA"/>
    <property type="gene ID" value="SCAU011555"/>
</dbReference>
<evidence type="ECO:0000256" key="12">
    <source>
        <dbReference type="ARBA" id="ARBA00051122"/>
    </source>
</evidence>
<dbReference type="Gene3D" id="1.20.58.390">
    <property type="entry name" value="Neurotransmitter-gated ion-channel transmembrane domain"/>
    <property type="match status" value="1"/>
</dbReference>
<dbReference type="AlphaFoldDB" id="A0A1I8PVN0"/>
<evidence type="ECO:0000256" key="8">
    <source>
        <dbReference type="ARBA" id="ARBA00023136"/>
    </source>
</evidence>
<keyword evidence="8 16" id="KW-0472">Membrane</keyword>
<dbReference type="STRING" id="35570.A0A1I8PVN0"/>
<evidence type="ECO:0000256" key="11">
    <source>
        <dbReference type="ARBA" id="ARBA00023303"/>
    </source>
</evidence>
<keyword evidence="10" id="KW-1071">Ligand-gated ion channel</keyword>
<evidence type="ECO:0000256" key="16">
    <source>
        <dbReference type="SAM" id="Phobius"/>
    </source>
</evidence>
<dbReference type="InterPro" id="IPR018000">
    <property type="entry name" value="Neurotransmitter_ion_chnl_CS"/>
</dbReference>
<dbReference type="PANTHER" id="PTHR18945">
    <property type="entry name" value="NEUROTRANSMITTER GATED ION CHANNEL"/>
    <property type="match status" value="1"/>
</dbReference>
<feature type="transmembrane region" description="Helical" evidence="16">
    <location>
        <begin position="555"/>
        <end position="574"/>
    </location>
</feature>
<keyword evidence="5" id="KW-0732">Signal</keyword>
<evidence type="ECO:0000259" key="17">
    <source>
        <dbReference type="Pfam" id="PF02931"/>
    </source>
</evidence>
<dbReference type="InterPro" id="IPR038050">
    <property type="entry name" value="Neuro_actylchol_rec"/>
</dbReference>
<evidence type="ECO:0000256" key="1">
    <source>
        <dbReference type="ARBA" id="ARBA00004651"/>
    </source>
</evidence>
<keyword evidence="4 16" id="KW-0812">Transmembrane</keyword>
<proteinExistence type="inferred from homology"/>
<evidence type="ECO:0000256" key="3">
    <source>
        <dbReference type="ARBA" id="ARBA00022475"/>
    </source>
</evidence>
<evidence type="ECO:0000256" key="9">
    <source>
        <dbReference type="ARBA" id="ARBA00023180"/>
    </source>
</evidence>
<reference evidence="19" key="1">
    <citation type="submission" date="2020-05" db="UniProtKB">
        <authorList>
            <consortium name="EnsemblMetazoa"/>
        </authorList>
    </citation>
    <scope>IDENTIFICATION</scope>
    <source>
        <strain evidence="19">USDA</strain>
    </source>
</reference>
<dbReference type="CDD" id="cd19049">
    <property type="entry name" value="LGIC_TM_anion"/>
    <property type="match status" value="1"/>
</dbReference>